<dbReference type="Pfam" id="PF05705">
    <property type="entry name" value="DUF829"/>
    <property type="match status" value="1"/>
</dbReference>
<organism evidence="1 2">
    <name type="scientific">Aspergillus violaceofuscus (strain CBS 115571)</name>
    <dbReference type="NCBI Taxonomy" id="1450538"/>
    <lineage>
        <taxon>Eukaryota</taxon>
        <taxon>Fungi</taxon>
        <taxon>Dikarya</taxon>
        <taxon>Ascomycota</taxon>
        <taxon>Pezizomycotina</taxon>
        <taxon>Eurotiomycetes</taxon>
        <taxon>Eurotiomycetidae</taxon>
        <taxon>Eurotiales</taxon>
        <taxon>Aspergillaceae</taxon>
        <taxon>Aspergillus</taxon>
    </lineage>
</organism>
<dbReference type="OMA" id="LAFWMNA"/>
<dbReference type="AlphaFoldDB" id="A0A2V5HAF2"/>
<reference evidence="1 2" key="1">
    <citation type="submission" date="2018-02" db="EMBL/GenBank/DDBJ databases">
        <title>The genomes of Aspergillus section Nigri reveals drivers in fungal speciation.</title>
        <authorList>
            <consortium name="DOE Joint Genome Institute"/>
            <person name="Vesth T.C."/>
            <person name="Nybo J."/>
            <person name="Theobald S."/>
            <person name="Brandl J."/>
            <person name="Frisvad J.C."/>
            <person name="Nielsen K.F."/>
            <person name="Lyhne E.K."/>
            <person name="Kogle M.E."/>
            <person name="Kuo A."/>
            <person name="Riley R."/>
            <person name="Clum A."/>
            <person name="Nolan M."/>
            <person name="Lipzen A."/>
            <person name="Salamov A."/>
            <person name="Henrissat B."/>
            <person name="Wiebenga A."/>
            <person name="De vries R.P."/>
            <person name="Grigoriev I.V."/>
            <person name="Mortensen U.H."/>
            <person name="Andersen M.R."/>
            <person name="Baker S.E."/>
        </authorList>
    </citation>
    <scope>NUCLEOTIDE SEQUENCE [LARGE SCALE GENOMIC DNA]</scope>
    <source>
        <strain evidence="1 2">CBS 115571</strain>
    </source>
</reference>
<evidence type="ECO:0000313" key="1">
    <source>
        <dbReference type="EMBL" id="PYI19272.1"/>
    </source>
</evidence>
<gene>
    <name evidence="1" type="ORF">BO99DRAFT_412758</name>
</gene>
<dbReference type="PANTHER" id="PTHR12265:SF36">
    <property type="entry name" value="P450, PUTATIVE (EUROFUNG)-RELATED"/>
    <property type="match status" value="1"/>
</dbReference>
<protein>
    <recommendedName>
        <fullName evidence="3">Indole-diterpene biosynthesis protein PaxU</fullName>
    </recommendedName>
</protein>
<evidence type="ECO:0008006" key="3">
    <source>
        <dbReference type="Google" id="ProtNLM"/>
    </source>
</evidence>
<dbReference type="EMBL" id="KZ825136">
    <property type="protein sequence ID" value="PYI19272.1"/>
    <property type="molecule type" value="Genomic_DNA"/>
</dbReference>
<dbReference type="STRING" id="1450538.A0A2V5HAF2"/>
<accession>A0A2V5HAF2</accession>
<keyword evidence="2" id="KW-1185">Reference proteome</keyword>
<dbReference type="InterPro" id="IPR008547">
    <property type="entry name" value="DUF829_TMEM53"/>
</dbReference>
<dbReference type="PANTHER" id="PTHR12265">
    <property type="entry name" value="TRANSMEMBRANE PROTEIN 53"/>
    <property type="match status" value="1"/>
</dbReference>
<proteinExistence type="predicted"/>
<evidence type="ECO:0000313" key="2">
    <source>
        <dbReference type="Proteomes" id="UP000249829"/>
    </source>
</evidence>
<dbReference type="Proteomes" id="UP000249829">
    <property type="component" value="Unassembled WGS sequence"/>
</dbReference>
<sequence>MPSTTSTTIASTPPPNPLKAFTQLSPSVYIHRPANATINLKPPEQIIILAFWMNAHPRTLTKYLTTYLDLYPTATILCTLSTSLDFLVHFTARTQHARLQPAVAALRAAAAAADASPSSSSAHPRVYIHMFSNGGTFAVANLLEAYRAATGRPLAVEAMLYDSAPGTSTFRGGMRALAVGLPAHPVLRLLGTLALAGILGWSMLLARVWPRADGVMVGRRGTLDAGLVVRGGRKGGSRTAEVGTVPRRCYLYSEGDRVVDARDVERHAEEVERRGWEVERVKFDGSAHVSHMRTDPERRMSGMTGIYSKLFYSNSTASPSAMHANVMYKSPLPKQEPPNDALNASLFVFQMT</sequence>
<name>A0A2V5HAF2_ASPV1</name>